<dbReference type="EMBL" id="AP021879">
    <property type="protein sequence ID" value="BBO88595.1"/>
    <property type="molecule type" value="Genomic_DNA"/>
</dbReference>
<evidence type="ECO:0000313" key="4">
    <source>
        <dbReference type="EMBL" id="BBO88596.1"/>
    </source>
</evidence>
<organism evidence="2 5">
    <name type="scientific">Desulfosarcina ovata subsp. ovata</name>
    <dbReference type="NCBI Taxonomy" id="2752305"/>
    <lineage>
        <taxon>Bacteria</taxon>
        <taxon>Pseudomonadati</taxon>
        <taxon>Thermodesulfobacteriota</taxon>
        <taxon>Desulfobacteria</taxon>
        <taxon>Desulfobacterales</taxon>
        <taxon>Desulfosarcinaceae</taxon>
        <taxon>Desulfosarcina</taxon>
    </lineage>
</organism>
<gene>
    <name evidence="1" type="ORF">DSCOOX_17730</name>
    <name evidence="2" type="ORF">DSCOOX_17740</name>
    <name evidence="3" type="ORF">DSCOOX_17750</name>
    <name evidence="4" type="ORF">DSCOOX_17760</name>
</gene>
<reference evidence="2 5" key="1">
    <citation type="submission" date="2019-11" db="EMBL/GenBank/DDBJ databases">
        <title>Comparative genomics of hydrocarbon-degrading Desulfosarcina strains.</title>
        <authorList>
            <person name="Watanabe M."/>
            <person name="Kojima H."/>
            <person name="Fukui M."/>
        </authorList>
    </citation>
    <scope>NUCLEOTIDE SEQUENCE [LARGE SCALE GENOMIC DNA]</scope>
    <source>
        <strain evidence="2">OXyS1</strain>
        <strain evidence="5">oXyS1</strain>
    </source>
</reference>
<dbReference type="EMBL" id="AP021879">
    <property type="protein sequence ID" value="BBO88594.1"/>
    <property type="molecule type" value="Genomic_DNA"/>
</dbReference>
<proteinExistence type="predicted"/>
<dbReference type="EMBL" id="AP021879">
    <property type="protein sequence ID" value="BBO88596.1"/>
    <property type="molecule type" value="Genomic_DNA"/>
</dbReference>
<accession>A0A5K8A8C8</accession>
<evidence type="ECO:0000313" key="1">
    <source>
        <dbReference type="EMBL" id="BBO88593.1"/>
    </source>
</evidence>
<sequence>MVASPFLYDLFGEAHLNTFSQRTLRLCGNKFFTARFARVAENAKVIAFPIGKRTNKW</sequence>
<dbReference type="Proteomes" id="UP000422108">
    <property type="component" value="Chromosome"/>
</dbReference>
<protein>
    <submittedName>
        <fullName evidence="2">Uncharacterized protein</fullName>
    </submittedName>
</protein>
<name>A0A5K8A8C8_9BACT</name>
<evidence type="ECO:0000313" key="2">
    <source>
        <dbReference type="EMBL" id="BBO88594.1"/>
    </source>
</evidence>
<dbReference type="AlphaFoldDB" id="A0A5K8A8C8"/>
<dbReference type="EMBL" id="AP021879">
    <property type="protein sequence ID" value="BBO88593.1"/>
    <property type="molecule type" value="Genomic_DNA"/>
</dbReference>
<evidence type="ECO:0000313" key="5">
    <source>
        <dbReference type="Proteomes" id="UP000422108"/>
    </source>
</evidence>
<keyword evidence="5" id="KW-1185">Reference proteome</keyword>
<evidence type="ECO:0000313" key="3">
    <source>
        <dbReference type="EMBL" id="BBO88595.1"/>
    </source>
</evidence>